<feature type="transmembrane region" description="Helical" evidence="5">
    <location>
        <begin position="375"/>
        <end position="392"/>
    </location>
</feature>
<feature type="domain" description="Gram-positive cocci surface proteins LPxTG" evidence="6">
    <location>
        <begin position="365"/>
        <end position="401"/>
    </location>
</feature>
<evidence type="ECO:0000259" key="6">
    <source>
        <dbReference type="PROSITE" id="PS50847"/>
    </source>
</evidence>
<dbReference type="RefSeq" id="WP_133988421.1">
    <property type="nucleotide sequence ID" value="NZ_BMDN01000001.1"/>
</dbReference>
<evidence type="ECO:0000313" key="7">
    <source>
        <dbReference type="EMBL" id="MCP2366305.1"/>
    </source>
</evidence>
<evidence type="ECO:0000256" key="4">
    <source>
        <dbReference type="ARBA" id="ARBA00023088"/>
    </source>
</evidence>
<accession>A0ABT1KID8</accession>
<keyword evidence="1" id="KW-0134">Cell wall</keyword>
<evidence type="ECO:0000256" key="1">
    <source>
        <dbReference type="ARBA" id="ARBA00022512"/>
    </source>
</evidence>
<keyword evidence="5" id="KW-1133">Transmembrane helix</keyword>
<keyword evidence="3" id="KW-0732">Signal</keyword>
<dbReference type="Proteomes" id="UP000893823">
    <property type="component" value="Unassembled WGS sequence"/>
</dbReference>
<dbReference type="Pfam" id="PF00746">
    <property type="entry name" value="Gram_pos_anchor"/>
    <property type="match status" value="1"/>
</dbReference>
<evidence type="ECO:0000256" key="2">
    <source>
        <dbReference type="ARBA" id="ARBA00022525"/>
    </source>
</evidence>
<dbReference type="NCBIfam" id="TIGR01167">
    <property type="entry name" value="LPXTG_anchor"/>
    <property type="match status" value="1"/>
</dbReference>
<comment type="caution">
    <text evidence="7">The sequence shown here is derived from an EMBL/GenBank/DDBJ whole genome shotgun (WGS) entry which is preliminary data.</text>
</comment>
<evidence type="ECO:0000256" key="3">
    <source>
        <dbReference type="ARBA" id="ARBA00022729"/>
    </source>
</evidence>
<gene>
    <name evidence="7" type="ORF">BCL57_000447</name>
</gene>
<reference evidence="7" key="1">
    <citation type="submission" date="2022-06" db="EMBL/GenBank/DDBJ databases">
        <title>Genomic Encyclopedia of Type Strains, Phase III (KMG-III): the genomes of soil and plant-associated and newly described type strains.</title>
        <authorList>
            <person name="Whitman W."/>
        </authorList>
    </citation>
    <scope>NUCLEOTIDE SEQUENCE</scope>
    <source>
        <strain evidence="7">CPCC 202695</strain>
    </source>
</reference>
<proteinExistence type="predicted"/>
<evidence type="ECO:0000313" key="8">
    <source>
        <dbReference type="Proteomes" id="UP000893823"/>
    </source>
</evidence>
<name>A0ABT1KID8_9MICO</name>
<keyword evidence="2" id="KW-0964">Secreted</keyword>
<evidence type="ECO:0000256" key="5">
    <source>
        <dbReference type="SAM" id="Phobius"/>
    </source>
</evidence>
<keyword evidence="8" id="KW-1185">Reference proteome</keyword>
<keyword evidence="5" id="KW-0812">Transmembrane</keyword>
<dbReference type="InterPro" id="IPR019931">
    <property type="entry name" value="LPXTG_anchor"/>
</dbReference>
<sequence>MPRTARSARPARTARTGARWWRMLSTGVVASGLAIASLVIAAPASAEETPASSLEITATTDCVTYGGSGSIEVTLTGLDPEVDYVVEVLTDGGELALSDEVLGSTEASLTYTLAPGGYRLGLLLDGVELDSESATIGACPDLGVTAAPVSCSLGRDGVTMARFTGLIPGESYSFEVVGPDFLVGGPFDADTETVDRELVGMPPGNYYVYVQWRPSEGETAPVPMYDWIAFAVEPCQPSLEVAATQCTTAGGDGTLHVLLGDLLPGIEYLVDIIDADSGALVDTGPVVADDAGEAGFDVDLPPGATYTVLVSGTWTADPYEEPPFIGGGNFVPLETVELVATADVTLAPCPVAPVTPQHPSTPAALPATGAGDTTGLAAAGLLLLAMGSALLLSRRGARRPN</sequence>
<organism evidence="7 8">
    <name type="scientific">Agromyces flavus</name>
    <dbReference type="NCBI Taxonomy" id="589382"/>
    <lineage>
        <taxon>Bacteria</taxon>
        <taxon>Bacillati</taxon>
        <taxon>Actinomycetota</taxon>
        <taxon>Actinomycetes</taxon>
        <taxon>Micrococcales</taxon>
        <taxon>Microbacteriaceae</taxon>
        <taxon>Agromyces</taxon>
    </lineage>
</organism>
<keyword evidence="5" id="KW-0472">Membrane</keyword>
<keyword evidence="4" id="KW-0572">Peptidoglycan-anchor</keyword>
<dbReference type="EMBL" id="SODL02000001">
    <property type="protein sequence ID" value="MCP2366305.1"/>
    <property type="molecule type" value="Genomic_DNA"/>
</dbReference>
<protein>
    <submittedName>
        <fullName evidence="7">LPXTG-motif cell wall-anchored protein</fullName>
    </submittedName>
</protein>
<dbReference type="PROSITE" id="PS50847">
    <property type="entry name" value="GRAM_POS_ANCHORING"/>
    <property type="match status" value="1"/>
</dbReference>